<feature type="transmembrane region" description="Helical" evidence="2">
    <location>
        <begin position="190"/>
        <end position="209"/>
    </location>
</feature>
<feature type="transmembrane region" description="Helical" evidence="2">
    <location>
        <begin position="27"/>
        <end position="49"/>
    </location>
</feature>
<feature type="transmembrane region" description="Helical" evidence="2">
    <location>
        <begin position="137"/>
        <end position="155"/>
    </location>
</feature>
<dbReference type="Proteomes" id="UP000242180">
    <property type="component" value="Unassembled WGS sequence"/>
</dbReference>
<evidence type="ECO:0000313" key="4">
    <source>
        <dbReference type="Proteomes" id="UP000242180"/>
    </source>
</evidence>
<evidence type="ECO:0000256" key="2">
    <source>
        <dbReference type="SAM" id="Phobius"/>
    </source>
</evidence>
<reference evidence="3 4" key="1">
    <citation type="submission" date="2016-07" db="EMBL/GenBank/DDBJ databases">
        <title>Pervasive Adenine N6-methylation of Active Genes in Fungi.</title>
        <authorList>
            <consortium name="DOE Joint Genome Institute"/>
            <person name="Mondo S.J."/>
            <person name="Dannebaum R.O."/>
            <person name="Kuo R.C."/>
            <person name="Labutti K."/>
            <person name="Haridas S."/>
            <person name="Kuo A."/>
            <person name="Salamov A."/>
            <person name="Ahrendt S.R."/>
            <person name="Lipzen A."/>
            <person name="Sullivan W."/>
            <person name="Andreopoulos W.B."/>
            <person name="Clum A."/>
            <person name="Lindquist E."/>
            <person name="Daum C."/>
            <person name="Ramamoorthy G.K."/>
            <person name="Gryganskyi A."/>
            <person name="Culley D."/>
            <person name="Magnuson J.K."/>
            <person name="James T.Y."/>
            <person name="O'Malley M.A."/>
            <person name="Stajich J.E."/>
            <person name="Spatafora J.W."/>
            <person name="Visel A."/>
            <person name="Grigoriev I.V."/>
        </authorList>
    </citation>
    <scope>NUCLEOTIDE SEQUENCE [LARGE SCALE GENOMIC DNA]</scope>
    <source>
        <strain evidence="3 4">NRRL 2496</strain>
    </source>
</reference>
<organism evidence="3 4">
    <name type="scientific">Syncephalastrum racemosum</name>
    <name type="common">Filamentous fungus</name>
    <dbReference type="NCBI Taxonomy" id="13706"/>
    <lineage>
        <taxon>Eukaryota</taxon>
        <taxon>Fungi</taxon>
        <taxon>Fungi incertae sedis</taxon>
        <taxon>Mucoromycota</taxon>
        <taxon>Mucoromycotina</taxon>
        <taxon>Mucoromycetes</taxon>
        <taxon>Mucorales</taxon>
        <taxon>Syncephalastraceae</taxon>
        <taxon>Syncephalastrum</taxon>
    </lineage>
</organism>
<feature type="region of interest" description="Disordered" evidence="1">
    <location>
        <begin position="72"/>
        <end position="106"/>
    </location>
</feature>
<name>A0A1X2HS71_SYNRA</name>
<keyword evidence="2" id="KW-0812">Transmembrane</keyword>
<gene>
    <name evidence="3" type="ORF">BCR43DRAFT_519751</name>
</gene>
<dbReference type="EMBL" id="MCGN01000001">
    <property type="protein sequence ID" value="ORZ02427.1"/>
    <property type="molecule type" value="Genomic_DNA"/>
</dbReference>
<sequence length="213" mass="23048">MNMTAEQIQPNIHENIFLSMSDFLLDWHVRVGWIAFSVLWLMWAIAWVLRHIFGGDTAPGNAVVTDPTAANTTTAAGTGAGTGTTTDPEVAGGATGANAATGPNTTGAGNNKMAGFLGRAPTWGQKIFNRFDRAQELLRDLVLMLLSVMVINTFARGSTRGVMILAWIFLAFAVVLTFVEGAVAHRFIRFSYALIFFVIALIILGFAWAQGFY</sequence>
<dbReference type="OMA" id="ASYEHRY"/>
<evidence type="ECO:0000256" key="1">
    <source>
        <dbReference type="SAM" id="MobiDB-lite"/>
    </source>
</evidence>
<comment type="caution">
    <text evidence="3">The sequence shown here is derived from an EMBL/GenBank/DDBJ whole genome shotgun (WGS) entry which is preliminary data.</text>
</comment>
<keyword evidence="2" id="KW-1133">Transmembrane helix</keyword>
<keyword evidence="2" id="KW-0472">Membrane</keyword>
<protein>
    <submittedName>
        <fullName evidence="3">Uncharacterized protein</fullName>
    </submittedName>
</protein>
<dbReference type="OrthoDB" id="2446850at2759"/>
<evidence type="ECO:0000313" key="3">
    <source>
        <dbReference type="EMBL" id="ORZ02427.1"/>
    </source>
</evidence>
<dbReference type="InParanoid" id="A0A1X2HS71"/>
<feature type="transmembrane region" description="Helical" evidence="2">
    <location>
        <begin position="161"/>
        <end position="183"/>
    </location>
</feature>
<accession>A0A1X2HS71</accession>
<dbReference type="AlphaFoldDB" id="A0A1X2HS71"/>
<proteinExistence type="predicted"/>
<keyword evidence="4" id="KW-1185">Reference proteome</keyword>